<protein>
    <recommendedName>
        <fullName evidence="3">Large ribosomal subunit protein uL6</fullName>
    </recommendedName>
</protein>
<dbReference type="InterPro" id="IPR002358">
    <property type="entry name" value="Ribosomal_uL6_CS"/>
</dbReference>
<evidence type="ECO:0000313" key="7">
    <source>
        <dbReference type="EMBL" id="WVX67614.1"/>
    </source>
</evidence>
<feature type="domain" description="Large ribosomal subunit protein uL6 alpha-beta" evidence="6">
    <location>
        <begin position="91"/>
        <end position="164"/>
    </location>
</feature>
<dbReference type="PIRSF" id="PIRSF002162">
    <property type="entry name" value="Ribosomal_L6"/>
    <property type="match status" value="1"/>
</dbReference>
<evidence type="ECO:0000313" key="8">
    <source>
        <dbReference type="Proteomes" id="UP001330434"/>
    </source>
</evidence>
<dbReference type="Pfam" id="PF00347">
    <property type="entry name" value="Ribosomal_L6"/>
    <property type="match status" value="2"/>
</dbReference>
<sequence length="177" mass="19859">MSRVGKHPVEVPQGVTCQVSGQEISVKGKNGELKAILSKEVLPTLEDNMIWVKPVDESKQARMLWGTWRRQVDNMVKGVHEGFTLRLEINGVGYRAAVEGNTLKLQLGYSHDILYPIPQGIKIVCDKPTSVAISGADRQLIGQIAAEIRSYRKPEPYKGKGIKYEDEKIYRKEGKKK</sequence>
<keyword evidence="3 5" id="KW-0694">RNA-binding</keyword>
<dbReference type="PRINTS" id="PR00059">
    <property type="entry name" value="RIBOSOMALL6"/>
</dbReference>
<dbReference type="InterPro" id="IPR000702">
    <property type="entry name" value="Ribosomal_uL6-like"/>
</dbReference>
<dbReference type="InterPro" id="IPR036789">
    <property type="entry name" value="Ribosomal_uL6-like_a/b-dom_sf"/>
</dbReference>
<dbReference type="Proteomes" id="UP001330434">
    <property type="component" value="Chromosome"/>
</dbReference>
<evidence type="ECO:0000256" key="2">
    <source>
        <dbReference type="ARBA" id="ARBA00023274"/>
    </source>
</evidence>
<keyword evidence="1 3" id="KW-0689">Ribosomal protein</keyword>
<dbReference type="PROSITE" id="PS00525">
    <property type="entry name" value="RIBOSOMAL_L6_1"/>
    <property type="match status" value="1"/>
</dbReference>
<gene>
    <name evidence="3" type="primary">rplF</name>
    <name evidence="7" type="ORF">Bealeia1_01829</name>
</gene>
<dbReference type="SUPFAM" id="SSF56053">
    <property type="entry name" value="Ribosomal protein L6"/>
    <property type="match status" value="2"/>
</dbReference>
<evidence type="ECO:0000256" key="4">
    <source>
        <dbReference type="RuleBase" id="RU003869"/>
    </source>
</evidence>
<evidence type="ECO:0000259" key="6">
    <source>
        <dbReference type="Pfam" id="PF00347"/>
    </source>
</evidence>
<dbReference type="EMBL" id="CP133270">
    <property type="protein sequence ID" value="WVX67614.1"/>
    <property type="molecule type" value="Genomic_DNA"/>
</dbReference>
<comment type="similarity">
    <text evidence="3 4">Belongs to the universal ribosomal protein uL6 family.</text>
</comment>
<evidence type="ECO:0000256" key="1">
    <source>
        <dbReference type="ARBA" id="ARBA00022980"/>
    </source>
</evidence>
<comment type="subunit">
    <text evidence="3">Part of the 50S ribosomal subunit.</text>
</comment>
<dbReference type="GO" id="GO:0005840">
    <property type="term" value="C:ribosome"/>
    <property type="evidence" value="ECO:0007669"/>
    <property type="project" value="UniProtKB-KW"/>
</dbReference>
<reference evidence="7 8" key="1">
    <citation type="journal article" date="2024" name="Environ. Microbiol.">
        <title>Novel evolutionary insights on the interactions of the Holosporales (Alphaproteobacteria) with eukaryotic hosts from comparative genomics.</title>
        <authorList>
            <person name="Giovannini M."/>
            <person name="Petroni G."/>
            <person name="Castelli M."/>
        </authorList>
    </citation>
    <scope>NUCLEOTIDE SEQUENCE [LARGE SCALE GENOMIC DNA]</scope>
    <source>
        <strain evidence="7 8">US_Bl 15I1</strain>
    </source>
</reference>
<keyword evidence="8" id="KW-1185">Reference proteome</keyword>
<dbReference type="NCBIfam" id="TIGR03654">
    <property type="entry name" value="L6_bact"/>
    <property type="match status" value="1"/>
</dbReference>
<proteinExistence type="inferred from homology"/>
<accession>A0ABZ2C554</accession>
<dbReference type="HAMAP" id="MF_01365_B">
    <property type="entry name" value="Ribosomal_uL6_B"/>
    <property type="match status" value="1"/>
</dbReference>
<dbReference type="InterPro" id="IPR020040">
    <property type="entry name" value="Ribosomal_uL6_a/b-dom"/>
</dbReference>
<keyword evidence="2 3" id="KW-0687">Ribonucleoprotein</keyword>
<dbReference type="Gene3D" id="3.90.930.12">
    <property type="entry name" value="Ribosomal protein L6, alpha-beta domain"/>
    <property type="match status" value="2"/>
</dbReference>
<dbReference type="RefSeq" id="WP_331256327.1">
    <property type="nucleotide sequence ID" value="NZ_CP133270.1"/>
</dbReference>
<comment type="function">
    <text evidence="3 5">This protein binds to the 23S rRNA, and is important in its secondary structure. It is located near the subunit interface in the base of the L7/L12 stalk, and near the tRNA binding site of the peptidyltransferase center.</text>
</comment>
<dbReference type="PANTHER" id="PTHR11655">
    <property type="entry name" value="60S/50S RIBOSOMAL PROTEIN L6/L9"/>
    <property type="match status" value="1"/>
</dbReference>
<dbReference type="InterPro" id="IPR019906">
    <property type="entry name" value="Ribosomal_uL6_bac-type"/>
</dbReference>
<organism evidence="7 8">
    <name type="scientific">Candidatus Bealeia paramacronuclearis</name>
    <dbReference type="NCBI Taxonomy" id="1921001"/>
    <lineage>
        <taxon>Bacteria</taxon>
        <taxon>Pseudomonadati</taxon>
        <taxon>Pseudomonadota</taxon>
        <taxon>Alphaproteobacteria</taxon>
        <taxon>Holosporales</taxon>
        <taxon>Holosporaceae</taxon>
        <taxon>Candidatus Bealeia</taxon>
    </lineage>
</organism>
<evidence type="ECO:0000256" key="5">
    <source>
        <dbReference type="RuleBase" id="RU003870"/>
    </source>
</evidence>
<feature type="domain" description="Large ribosomal subunit protein uL6 alpha-beta" evidence="6">
    <location>
        <begin position="11"/>
        <end position="82"/>
    </location>
</feature>
<name>A0ABZ2C554_9PROT</name>
<keyword evidence="3 5" id="KW-0699">rRNA-binding</keyword>
<evidence type="ECO:0000256" key="3">
    <source>
        <dbReference type="HAMAP-Rule" id="MF_01365"/>
    </source>
</evidence>
<dbReference type="PANTHER" id="PTHR11655:SF14">
    <property type="entry name" value="LARGE RIBOSOMAL SUBUNIT PROTEIN UL6M"/>
    <property type="match status" value="1"/>
</dbReference>